<sequence>MRHLKPCKDRGGRMVFNARKDGKTQQWKVHRAVMLAFKGDCPAGREVAHLDGNQQNNCLENLMYATPAENNSHKAGHGTQPIGSKMWNAKLTEQNVFDIRARSPQISYAKLAAEYGVHLMTIAQVITRKTWKHL</sequence>
<name>A0A6J5QGV9_9CAUD</name>
<dbReference type="InterPro" id="IPR044925">
    <property type="entry name" value="His-Me_finger_sf"/>
</dbReference>
<dbReference type="Gene3D" id="3.90.75.20">
    <property type="match status" value="1"/>
</dbReference>
<dbReference type="EMBL" id="LR796893">
    <property type="protein sequence ID" value="CAB4173347.1"/>
    <property type="molecule type" value="Genomic_DNA"/>
</dbReference>
<dbReference type="SUPFAM" id="SSF54060">
    <property type="entry name" value="His-Me finger endonucleases"/>
    <property type="match status" value="1"/>
</dbReference>
<evidence type="ECO:0000313" key="3">
    <source>
        <dbReference type="EMBL" id="CAB4178884.1"/>
    </source>
</evidence>
<dbReference type="InterPro" id="IPR003615">
    <property type="entry name" value="HNH_nuc"/>
</dbReference>
<organism evidence="3">
    <name type="scientific">uncultured Caudovirales phage</name>
    <dbReference type="NCBI Taxonomy" id="2100421"/>
    <lineage>
        <taxon>Viruses</taxon>
        <taxon>Duplodnaviria</taxon>
        <taxon>Heunggongvirae</taxon>
        <taxon>Uroviricota</taxon>
        <taxon>Caudoviricetes</taxon>
        <taxon>Peduoviridae</taxon>
        <taxon>Maltschvirus</taxon>
        <taxon>Maltschvirus maltsch</taxon>
    </lineage>
</organism>
<dbReference type="Pfam" id="PF13392">
    <property type="entry name" value="HNH_3"/>
    <property type="match status" value="1"/>
</dbReference>
<evidence type="ECO:0000313" key="2">
    <source>
        <dbReference type="EMBL" id="CAB4173347.1"/>
    </source>
</evidence>
<protein>
    <submittedName>
        <fullName evidence="3">HNH nuclease</fullName>
    </submittedName>
</protein>
<accession>A0A6J5QGV9</accession>
<feature type="domain" description="HNH nuclease" evidence="1">
    <location>
        <begin position="28"/>
        <end position="71"/>
    </location>
</feature>
<proteinExistence type="predicted"/>
<dbReference type="EMBL" id="LR796976">
    <property type="protein sequence ID" value="CAB4178884.1"/>
    <property type="molecule type" value="Genomic_DNA"/>
</dbReference>
<reference evidence="3" key="1">
    <citation type="submission" date="2020-05" db="EMBL/GenBank/DDBJ databases">
        <authorList>
            <person name="Chiriac C."/>
            <person name="Salcher M."/>
            <person name="Ghai R."/>
            <person name="Kavagutti S V."/>
        </authorList>
    </citation>
    <scope>NUCLEOTIDE SEQUENCE</scope>
</reference>
<evidence type="ECO:0000259" key="1">
    <source>
        <dbReference type="Pfam" id="PF13392"/>
    </source>
</evidence>
<gene>
    <name evidence="3" type="ORF">UFOVP1024_16</name>
    <name evidence="2" type="ORF">UFOVP949_47</name>
</gene>